<comment type="cofactor">
    <cofactor evidence="1">
        <name>Mg(2+)</name>
        <dbReference type="ChEBI" id="CHEBI:18420"/>
    </cofactor>
</comment>
<dbReference type="GO" id="GO:0000287">
    <property type="term" value="F:magnesium ion binding"/>
    <property type="evidence" value="ECO:0007669"/>
    <property type="project" value="InterPro"/>
</dbReference>
<feature type="domain" description="Enolase C-terminal TIM barrel" evidence="8">
    <location>
        <begin position="1"/>
        <end position="164"/>
    </location>
</feature>
<comment type="pathway">
    <text evidence="2">Carbohydrate degradation; glycolysis; pyruvate from D-glyceraldehyde 3-phosphate: step 4/5.</text>
</comment>
<dbReference type="PANTHER" id="PTHR11902">
    <property type="entry name" value="ENOLASE"/>
    <property type="match status" value="1"/>
</dbReference>
<dbReference type="PANTHER" id="PTHR11902:SF1">
    <property type="entry name" value="ENOLASE"/>
    <property type="match status" value="1"/>
</dbReference>
<dbReference type="Gene3D" id="3.20.20.120">
    <property type="entry name" value="Enolase-like C-terminal domain"/>
    <property type="match status" value="1"/>
</dbReference>
<dbReference type="InterPro" id="IPR020810">
    <property type="entry name" value="Enolase_C"/>
</dbReference>
<keyword evidence="5" id="KW-0460">Magnesium</keyword>
<dbReference type="GO" id="GO:0004634">
    <property type="term" value="F:phosphopyruvate hydratase activity"/>
    <property type="evidence" value="ECO:0007669"/>
    <property type="project" value="UniProtKB-EC"/>
</dbReference>
<name>A0A3B0TAU8_9ZZZZ</name>
<feature type="non-terminal residue" evidence="9">
    <location>
        <position position="1"/>
    </location>
</feature>
<evidence type="ECO:0000313" key="9">
    <source>
        <dbReference type="EMBL" id="VAW09219.1"/>
    </source>
</evidence>
<comment type="similarity">
    <text evidence="3">Belongs to the enolase family.</text>
</comment>
<dbReference type="InterPro" id="IPR000941">
    <property type="entry name" value="Enolase"/>
</dbReference>
<dbReference type="InterPro" id="IPR036849">
    <property type="entry name" value="Enolase-like_C_sf"/>
</dbReference>
<dbReference type="PRINTS" id="PR00148">
    <property type="entry name" value="ENOLASE"/>
</dbReference>
<reference evidence="9" key="1">
    <citation type="submission" date="2018-06" db="EMBL/GenBank/DDBJ databases">
        <authorList>
            <person name="Zhirakovskaya E."/>
        </authorList>
    </citation>
    <scope>NUCLEOTIDE SEQUENCE</scope>
</reference>
<gene>
    <name evidence="9" type="ORF">MNBD_ACTINO02-1526</name>
</gene>
<evidence type="ECO:0000256" key="6">
    <source>
        <dbReference type="ARBA" id="ARBA00023152"/>
    </source>
</evidence>
<sequence>QLTSTEMVDYLEGLVDEFPLVSVEDGLAEDDWEGWKILTDRLGDRVQLVGDDLFVTNEEYVRKGIDMGVANSVLIKVNQIGTLSETLHTMELAESNQYSQMVSHRSGETEDSFISHLVVATNAGQIKTGAPARGERTAKYNELLRIEEDLGSSARYAGWDAFGGRP</sequence>
<dbReference type="AlphaFoldDB" id="A0A3B0TAU8"/>
<dbReference type="SUPFAM" id="SSF51604">
    <property type="entry name" value="Enolase C-terminal domain-like"/>
    <property type="match status" value="1"/>
</dbReference>
<organism evidence="9">
    <name type="scientific">hydrothermal vent metagenome</name>
    <dbReference type="NCBI Taxonomy" id="652676"/>
    <lineage>
        <taxon>unclassified sequences</taxon>
        <taxon>metagenomes</taxon>
        <taxon>ecological metagenomes</taxon>
    </lineage>
</organism>
<accession>A0A3B0TAU8</accession>
<dbReference type="Pfam" id="PF00113">
    <property type="entry name" value="Enolase_C"/>
    <property type="match status" value="1"/>
</dbReference>
<evidence type="ECO:0000256" key="7">
    <source>
        <dbReference type="ARBA" id="ARBA00023239"/>
    </source>
</evidence>
<dbReference type="UniPathway" id="UPA00109">
    <property type="reaction ID" value="UER00187"/>
</dbReference>
<evidence type="ECO:0000256" key="5">
    <source>
        <dbReference type="ARBA" id="ARBA00022842"/>
    </source>
</evidence>
<evidence type="ECO:0000256" key="4">
    <source>
        <dbReference type="ARBA" id="ARBA00012058"/>
    </source>
</evidence>
<dbReference type="EC" id="4.2.1.11" evidence="4"/>
<dbReference type="SMART" id="SM01192">
    <property type="entry name" value="Enolase_C"/>
    <property type="match status" value="1"/>
</dbReference>
<dbReference type="GO" id="GO:0006096">
    <property type="term" value="P:glycolytic process"/>
    <property type="evidence" value="ECO:0007669"/>
    <property type="project" value="UniProtKB-UniPathway"/>
</dbReference>
<dbReference type="PROSITE" id="PS00164">
    <property type="entry name" value="ENOLASE"/>
    <property type="match status" value="1"/>
</dbReference>
<keyword evidence="7 9" id="KW-0456">Lyase</keyword>
<proteinExistence type="inferred from homology"/>
<keyword evidence="6" id="KW-0324">Glycolysis</keyword>
<dbReference type="InterPro" id="IPR020809">
    <property type="entry name" value="Enolase_CS"/>
</dbReference>
<dbReference type="GO" id="GO:0000015">
    <property type="term" value="C:phosphopyruvate hydratase complex"/>
    <property type="evidence" value="ECO:0007669"/>
    <property type="project" value="InterPro"/>
</dbReference>
<dbReference type="EMBL" id="UOEK01000536">
    <property type="protein sequence ID" value="VAW09219.1"/>
    <property type="molecule type" value="Genomic_DNA"/>
</dbReference>
<evidence type="ECO:0000256" key="2">
    <source>
        <dbReference type="ARBA" id="ARBA00005031"/>
    </source>
</evidence>
<protein>
    <recommendedName>
        <fullName evidence="4">phosphopyruvate hydratase</fullName>
        <ecNumber evidence="4">4.2.1.11</ecNumber>
    </recommendedName>
</protein>
<evidence type="ECO:0000259" key="8">
    <source>
        <dbReference type="SMART" id="SM01192"/>
    </source>
</evidence>
<evidence type="ECO:0000256" key="1">
    <source>
        <dbReference type="ARBA" id="ARBA00001946"/>
    </source>
</evidence>
<evidence type="ECO:0000256" key="3">
    <source>
        <dbReference type="ARBA" id="ARBA00009604"/>
    </source>
</evidence>